<dbReference type="Proteomes" id="UP000027361">
    <property type="component" value="Unassembled WGS sequence"/>
</dbReference>
<feature type="region of interest" description="Disordered" evidence="1">
    <location>
        <begin position="1"/>
        <end position="26"/>
    </location>
</feature>
<reference evidence="2 3" key="1">
    <citation type="submission" date="2014-05" db="EMBL/GenBank/DDBJ databases">
        <title>Draft genome sequence of a rare smut relative, Tilletiaria anomala UBC 951.</title>
        <authorList>
            <consortium name="DOE Joint Genome Institute"/>
            <person name="Toome M."/>
            <person name="Kuo A."/>
            <person name="Henrissat B."/>
            <person name="Lipzen A."/>
            <person name="Tritt A."/>
            <person name="Yoshinaga Y."/>
            <person name="Zane M."/>
            <person name="Barry K."/>
            <person name="Grigoriev I.V."/>
            <person name="Spatafora J.W."/>
            <person name="Aimea M.C."/>
        </authorList>
    </citation>
    <scope>NUCLEOTIDE SEQUENCE [LARGE SCALE GENOMIC DNA]</scope>
    <source>
        <strain evidence="2 3">UBC 951</strain>
    </source>
</reference>
<feature type="compositionally biased region" description="Basic and acidic residues" evidence="1">
    <location>
        <begin position="1"/>
        <end position="10"/>
    </location>
</feature>
<evidence type="ECO:0000313" key="2">
    <source>
        <dbReference type="EMBL" id="KDN50831.1"/>
    </source>
</evidence>
<proteinExistence type="predicted"/>
<dbReference type="AlphaFoldDB" id="A0A066WAU7"/>
<sequence length="241" mass="26565">MSQVRPEDGKLGTIQNPRTSKDCKSTMPKTTVKNLELELHDLRSELAELKKTTLRATPSVSEQVPNFDSQQLEVSQDNARLLHFGLPIVQFAPSHDKTQEDAGAWLSLCEAKFVLVGLTHLDSSPLRRPTISGTQPLAGTLVPETLVREVDPALGRLQKRVPANLGVAVTQTGPMMASDDIYTPQPSRPANPIVVHTVSQTLSRAAARPTHRRKVRCWDCNEERHERGDPSCKGAWQGSKN</sequence>
<name>A0A066WAU7_TILAU</name>
<evidence type="ECO:0000256" key="1">
    <source>
        <dbReference type="SAM" id="MobiDB-lite"/>
    </source>
</evidence>
<dbReference type="GeneID" id="25266403"/>
<organism evidence="2 3">
    <name type="scientific">Tilletiaria anomala (strain ATCC 24038 / CBS 436.72 / UBC 951)</name>
    <dbReference type="NCBI Taxonomy" id="1037660"/>
    <lineage>
        <taxon>Eukaryota</taxon>
        <taxon>Fungi</taxon>
        <taxon>Dikarya</taxon>
        <taxon>Basidiomycota</taxon>
        <taxon>Ustilaginomycotina</taxon>
        <taxon>Exobasidiomycetes</taxon>
        <taxon>Georgefischeriales</taxon>
        <taxon>Tilletiariaceae</taxon>
        <taxon>Tilletiaria</taxon>
    </lineage>
</organism>
<protein>
    <submittedName>
        <fullName evidence="2">Uncharacterized protein</fullName>
    </submittedName>
</protein>
<gene>
    <name evidence="2" type="ORF">K437DRAFT_273042</name>
</gene>
<evidence type="ECO:0000313" key="3">
    <source>
        <dbReference type="Proteomes" id="UP000027361"/>
    </source>
</evidence>
<dbReference type="HOGENOM" id="CLU_1152430_0_0_1"/>
<accession>A0A066WAU7</accession>
<feature type="region of interest" description="Disordered" evidence="1">
    <location>
        <begin position="222"/>
        <end position="241"/>
    </location>
</feature>
<comment type="caution">
    <text evidence="2">The sequence shown here is derived from an EMBL/GenBank/DDBJ whole genome shotgun (WGS) entry which is preliminary data.</text>
</comment>
<dbReference type="EMBL" id="JMSN01000018">
    <property type="protein sequence ID" value="KDN50831.1"/>
    <property type="molecule type" value="Genomic_DNA"/>
</dbReference>
<keyword evidence="3" id="KW-1185">Reference proteome</keyword>
<dbReference type="InParanoid" id="A0A066WAU7"/>
<dbReference type="RefSeq" id="XP_013244583.1">
    <property type="nucleotide sequence ID" value="XM_013389129.1"/>
</dbReference>